<dbReference type="PANTHER" id="PTHR36513:SF1">
    <property type="entry name" value="TRANSMEMBRANE PROTEIN"/>
    <property type="match status" value="1"/>
</dbReference>
<dbReference type="Proteomes" id="UP000242849">
    <property type="component" value="Unassembled WGS sequence"/>
</dbReference>
<keyword evidence="3" id="KW-1185">Reference proteome</keyword>
<dbReference type="OrthoDB" id="9797755at2"/>
<organism evidence="2 3">
    <name type="scientific">Pseudomonas anguilliseptica</name>
    <dbReference type="NCBI Taxonomy" id="53406"/>
    <lineage>
        <taxon>Bacteria</taxon>
        <taxon>Pseudomonadati</taxon>
        <taxon>Pseudomonadota</taxon>
        <taxon>Gammaproteobacteria</taxon>
        <taxon>Pseudomonadales</taxon>
        <taxon>Pseudomonadaceae</taxon>
        <taxon>Pseudomonas</taxon>
    </lineage>
</organism>
<gene>
    <name evidence="2" type="ORF">SAMN05421553_4447</name>
</gene>
<name>A0A1H5HMZ3_PSEAG</name>
<sequence length="421" mass="46439">MTCLRALSCVCLALLLGACAGPTPLMLMSTPVIYHQAAIDPFAHLSPAERVPDVALFYATTRTPEGAGYGNRVSPTLQLGRAQVRLGDQQSDWSQLHSASVSELRARELPLSLIAAQQTAVLPVQRPVDVPLAPPVQSYVDAINLALDKARDKEIIIYVHGAKVDFANACELTGELVHFAGRDFVGLAFDWPSHQNIASYLLGIDVNRARDSSQALAQLIELLARHIAAERINLVAYSAGGRVASLALQTFQNRHPDLNTAQLQARYRIGAVVFAAADVPEEVFEGRLPAISRVAEQVMITVSDQDEALDYAQRLMPGGARIGSSRAEQSLYQFTRRRHLNNVTLLDVSGNSSERGFDIVGHHYWYRHPWVSSDVILLLRTNLPPDQRALSVTEHPAVWYMNTDYPLTVREATRRVLKGQW</sequence>
<dbReference type="InterPro" id="IPR029058">
    <property type="entry name" value="AB_hydrolase_fold"/>
</dbReference>
<evidence type="ECO:0000313" key="3">
    <source>
        <dbReference type="Proteomes" id="UP000242849"/>
    </source>
</evidence>
<dbReference type="EMBL" id="FNSC01000001">
    <property type="protein sequence ID" value="SEE29185.1"/>
    <property type="molecule type" value="Genomic_DNA"/>
</dbReference>
<dbReference type="AlphaFoldDB" id="A0A1H5HMZ3"/>
<keyword evidence="1" id="KW-0732">Signal</keyword>
<proteinExistence type="predicted"/>
<feature type="signal peptide" evidence="1">
    <location>
        <begin position="1"/>
        <end position="20"/>
    </location>
</feature>
<evidence type="ECO:0000313" key="2">
    <source>
        <dbReference type="EMBL" id="SEE29185.1"/>
    </source>
</evidence>
<dbReference type="SUPFAM" id="SSF53474">
    <property type="entry name" value="alpha/beta-Hydrolases"/>
    <property type="match status" value="1"/>
</dbReference>
<dbReference type="PANTHER" id="PTHR36513">
    <property type="entry name" value="ABC TRANSMEMBRANE TYPE-1 DOMAIN-CONTAINING PROTEIN"/>
    <property type="match status" value="1"/>
</dbReference>
<accession>A0A1H5HMZ3</accession>
<reference evidence="3" key="1">
    <citation type="submission" date="2016-10" db="EMBL/GenBank/DDBJ databases">
        <authorList>
            <person name="Varghese N."/>
            <person name="Submissions S."/>
        </authorList>
    </citation>
    <scope>NUCLEOTIDE SEQUENCE [LARGE SCALE GENOMIC DNA]</scope>
    <source>
        <strain evidence="3">DSM 12111</strain>
    </source>
</reference>
<protein>
    <submittedName>
        <fullName evidence="2">Esterase/lipase superfamily enzyme</fullName>
    </submittedName>
</protein>
<feature type="chain" id="PRO_5017459530" evidence="1">
    <location>
        <begin position="21"/>
        <end position="421"/>
    </location>
</feature>
<dbReference type="STRING" id="53406.SAMN05421553_4447"/>
<dbReference type="Pfam" id="PF05990">
    <property type="entry name" value="DUF900"/>
    <property type="match status" value="1"/>
</dbReference>
<evidence type="ECO:0000256" key="1">
    <source>
        <dbReference type="SAM" id="SignalP"/>
    </source>
</evidence>
<dbReference type="InterPro" id="IPR010297">
    <property type="entry name" value="DUF900_hydrolase"/>
</dbReference>
<dbReference type="PROSITE" id="PS51257">
    <property type="entry name" value="PROKAR_LIPOPROTEIN"/>
    <property type="match status" value="1"/>
</dbReference>
<dbReference type="Gene3D" id="3.40.50.1820">
    <property type="entry name" value="alpha/beta hydrolase"/>
    <property type="match status" value="1"/>
</dbReference>